<evidence type="ECO:0000256" key="2">
    <source>
        <dbReference type="ARBA" id="ARBA00023239"/>
    </source>
</evidence>
<comment type="caution">
    <text evidence="3">The sequence shown here is derived from an EMBL/GenBank/DDBJ whole genome shotgun (WGS) entry which is preliminary data.</text>
</comment>
<keyword evidence="1" id="KW-0210">Decarboxylase</keyword>
<name>A0ABR3YD22_9EURO</name>
<evidence type="ECO:0000313" key="4">
    <source>
        <dbReference type="Proteomes" id="UP001583193"/>
    </source>
</evidence>
<accession>A0ABR3YD22</accession>
<keyword evidence="4" id="KW-1185">Reference proteome</keyword>
<evidence type="ECO:0008006" key="5">
    <source>
        <dbReference type="Google" id="ProtNLM"/>
    </source>
</evidence>
<dbReference type="PANTHER" id="PTHR10067:SF13">
    <property type="entry name" value="PHOSPHATIDYLSERINE DECARBOXYLASE"/>
    <property type="match status" value="1"/>
</dbReference>
<keyword evidence="2" id="KW-0456">Lyase</keyword>
<reference evidence="3 4" key="1">
    <citation type="journal article" date="2024" name="IMA Fungus">
        <title>IMA Genome - F19 : A genome assembly and annotation guide to empower mycologists, including annotated draft genome sequences of Ceratocystis pirilliformis, Diaporthe australafricana, Fusarium ophioides, Paecilomyces lecythidis, and Sporothrix stenoceras.</title>
        <authorList>
            <person name="Aylward J."/>
            <person name="Wilson A.M."/>
            <person name="Visagie C.M."/>
            <person name="Spraker J."/>
            <person name="Barnes I."/>
            <person name="Buitendag C."/>
            <person name="Ceriani C."/>
            <person name="Del Mar Angel L."/>
            <person name="du Plessis D."/>
            <person name="Fuchs T."/>
            <person name="Gasser K."/>
            <person name="Kramer D."/>
            <person name="Li W."/>
            <person name="Munsamy K."/>
            <person name="Piso A."/>
            <person name="Price J.L."/>
            <person name="Sonnekus B."/>
            <person name="Thomas C."/>
            <person name="van der Nest A."/>
            <person name="van Dijk A."/>
            <person name="van Heerden A."/>
            <person name="van Vuuren N."/>
            <person name="Yilmaz N."/>
            <person name="Duong T.A."/>
            <person name="van der Merwe N.A."/>
            <person name="Wingfield M.J."/>
            <person name="Wingfield B.D."/>
        </authorList>
    </citation>
    <scope>NUCLEOTIDE SEQUENCE [LARGE SCALE GENOMIC DNA]</scope>
    <source>
        <strain evidence="3 4">CMW 18167</strain>
    </source>
</reference>
<dbReference type="EMBL" id="JAVDPF010000002">
    <property type="protein sequence ID" value="KAL1885890.1"/>
    <property type="molecule type" value="Genomic_DNA"/>
</dbReference>
<gene>
    <name evidence="3" type="ORF">Plec18167_001387</name>
</gene>
<sequence>MSPYIPKEALVIDLKDFIYRSDERVGKFNTAIADARNPKNGGSEEMEAENIRVLDDYFRFCDELLRWTPKVSSEGDELLRKLLVFYWVLDQPIVRSLQTPITPASSNVDLTWLSYWLVSFARDMGQFMNTPQSAASVYTFYLNEKYNSEADYWEQPSTGWLSFNHWFARCWNDINQARPLSGEGDDNIIVSTADSMYDGNWPIKDGIVSIDGDQNLYLKGVRVNWPIKDLLRTKSDDWKNGHFMHAFLSPTDYHRQHAPVTGKVIEARVIQNQVYLQVEKKKDENGICVDRAITRPMHEIQRRENVSTAALDAPDDAGYQWCQTRGLVVIQTENRGKVAILPIGMAQVSSVILTVKEGDNVKKGDNISYFQFGGSDVVVVFEKKVKFRPDLVAGKTKLDVRQQMATFS</sequence>
<dbReference type="Proteomes" id="UP001583193">
    <property type="component" value="Unassembled WGS sequence"/>
</dbReference>
<dbReference type="Pfam" id="PF02666">
    <property type="entry name" value="PS_Dcarbxylase"/>
    <property type="match status" value="1"/>
</dbReference>
<evidence type="ECO:0000313" key="3">
    <source>
        <dbReference type="EMBL" id="KAL1885890.1"/>
    </source>
</evidence>
<protein>
    <recommendedName>
        <fullName evidence="5">Phosphatidylserine decarboxylase</fullName>
    </recommendedName>
</protein>
<dbReference type="PANTHER" id="PTHR10067">
    <property type="entry name" value="PHOSPHATIDYLSERINE DECARBOXYLASE"/>
    <property type="match status" value="1"/>
</dbReference>
<evidence type="ECO:0000256" key="1">
    <source>
        <dbReference type="ARBA" id="ARBA00022793"/>
    </source>
</evidence>
<dbReference type="InterPro" id="IPR003817">
    <property type="entry name" value="PS_Dcarbxylase"/>
</dbReference>
<organism evidence="3 4">
    <name type="scientific">Paecilomyces lecythidis</name>
    <dbReference type="NCBI Taxonomy" id="3004212"/>
    <lineage>
        <taxon>Eukaryota</taxon>
        <taxon>Fungi</taxon>
        <taxon>Dikarya</taxon>
        <taxon>Ascomycota</taxon>
        <taxon>Pezizomycotina</taxon>
        <taxon>Eurotiomycetes</taxon>
        <taxon>Eurotiomycetidae</taxon>
        <taxon>Eurotiales</taxon>
        <taxon>Thermoascaceae</taxon>
        <taxon>Paecilomyces</taxon>
    </lineage>
</organism>
<proteinExistence type="predicted"/>